<proteinExistence type="predicted"/>
<organism evidence="1 2">
    <name type="scientific">Naganishia cerealis</name>
    <dbReference type="NCBI Taxonomy" id="610337"/>
    <lineage>
        <taxon>Eukaryota</taxon>
        <taxon>Fungi</taxon>
        <taxon>Dikarya</taxon>
        <taxon>Basidiomycota</taxon>
        <taxon>Agaricomycotina</taxon>
        <taxon>Tremellomycetes</taxon>
        <taxon>Filobasidiales</taxon>
        <taxon>Filobasidiaceae</taxon>
        <taxon>Naganishia</taxon>
    </lineage>
</organism>
<dbReference type="EMBL" id="JASBWR010000026">
    <property type="protein sequence ID" value="KAJ9107061.1"/>
    <property type="molecule type" value="Genomic_DNA"/>
</dbReference>
<evidence type="ECO:0000313" key="1">
    <source>
        <dbReference type="EMBL" id="KAJ9107061.1"/>
    </source>
</evidence>
<keyword evidence="2" id="KW-1185">Reference proteome</keyword>
<comment type="caution">
    <text evidence="1">The sequence shown here is derived from an EMBL/GenBank/DDBJ whole genome shotgun (WGS) entry which is preliminary data.</text>
</comment>
<sequence>MLRNYQGDIANSGCAIQQQVMKITDGKGADIVYDPVGLLVPSLKCIAWKGRLLVVGFAAGQIEKVRFPSIEQEA</sequence>
<evidence type="ECO:0000313" key="2">
    <source>
        <dbReference type="Proteomes" id="UP001241377"/>
    </source>
</evidence>
<protein>
    <submittedName>
        <fullName evidence="1">Uncharacterized protein</fullName>
    </submittedName>
</protein>
<name>A0ACC2W6K5_9TREE</name>
<dbReference type="Proteomes" id="UP001241377">
    <property type="component" value="Unassembled WGS sequence"/>
</dbReference>
<accession>A0ACC2W6K5</accession>
<gene>
    <name evidence="1" type="ORF">QFC19_002931</name>
</gene>
<reference evidence="1" key="1">
    <citation type="submission" date="2023-04" db="EMBL/GenBank/DDBJ databases">
        <title>Draft Genome sequencing of Naganishia species isolated from polar environments using Oxford Nanopore Technology.</title>
        <authorList>
            <person name="Leo P."/>
            <person name="Venkateswaran K."/>
        </authorList>
    </citation>
    <scope>NUCLEOTIDE SEQUENCE</scope>
    <source>
        <strain evidence="1">MNA-CCFEE 5261</strain>
    </source>
</reference>